<evidence type="ECO:0000256" key="5">
    <source>
        <dbReference type="ARBA" id="ARBA00022835"/>
    </source>
</evidence>
<evidence type="ECO:0000259" key="7">
    <source>
        <dbReference type="Pfam" id="PF01138"/>
    </source>
</evidence>
<evidence type="ECO:0000256" key="4">
    <source>
        <dbReference type="ARBA" id="ARBA00022490"/>
    </source>
</evidence>
<dbReference type="PhylomeDB" id="A0A060T7X1"/>
<reference evidence="8" key="2">
    <citation type="submission" date="2014-06" db="EMBL/GenBank/DDBJ databases">
        <title>The complete genome of Blastobotrys (Arxula) adeninivorans LS3 - a yeast of biotechnological interest.</title>
        <authorList>
            <person name="Kunze G."/>
            <person name="Gaillardin C."/>
            <person name="Czernicka M."/>
            <person name="Durrens P."/>
            <person name="Martin T."/>
            <person name="Boer E."/>
            <person name="Gabaldon T."/>
            <person name="Cruz J."/>
            <person name="Talla E."/>
            <person name="Marck C."/>
            <person name="Goffeau A."/>
            <person name="Barbe V."/>
            <person name="Baret P."/>
            <person name="Baronian K."/>
            <person name="Beier S."/>
            <person name="Bleykasten C."/>
            <person name="Bode R."/>
            <person name="Casaregola S."/>
            <person name="Despons L."/>
            <person name="Fairhead C."/>
            <person name="Giersberg M."/>
            <person name="Gierski P."/>
            <person name="Hahnel U."/>
            <person name="Hartmann A."/>
            <person name="Jankowska D."/>
            <person name="Jubin C."/>
            <person name="Jung P."/>
            <person name="Lafontaine I."/>
            <person name="Leh-Louis V."/>
            <person name="Lemaire M."/>
            <person name="Marcet-Houben M."/>
            <person name="Mascher M."/>
            <person name="Morel G."/>
            <person name="Richard G.-F."/>
            <person name="Riechen J."/>
            <person name="Sacerdot C."/>
            <person name="Sarkar A."/>
            <person name="Savel G."/>
            <person name="Schacherer J."/>
            <person name="Sherman D."/>
            <person name="Straub M.-L."/>
            <person name="Stein N."/>
            <person name="Thierry A."/>
            <person name="Trautwein-Schult A."/>
            <person name="Westhof E."/>
            <person name="Worch S."/>
            <person name="Dujon B."/>
            <person name="Souciet J.-L."/>
            <person name="Wincker P."/>
            <person name="Scholz U."/>
            <person name="Neuveglise N."/>
        </authorList>
    </citation>
    <scope>NUCLEOTIDE SEQUENCE</scope>
    <source>
        <strain evidence="8">LS3</strain>
    </source>
</reference>
<dbReference type="GO" id="GO:0034475">
    <property type="term" value="P:U4 snRNA 3'-end processing"/>
    <property type="evidence" value="ECO:0007669"/>
    <property type="project" value="TreeGrafter"/>
</dbReference>
<dbReference type="GO" id="GO:0016075">
    <property type="term" value="P:rRNA catabolic process"/>
    <property type="evidence" value="ECO:0007669"/>
    <property type="project" value="TreeGrafter"/>
</dbReference>
<feature type="domain" description="Exoribonuclease phosphorolytic" evidence="7">
    <location>
        <begin position="34"/>
        <end position="157"/>
    </location>
</feature>
<keyword evidence="4" id="KW-0963">Cytoplasm</keyword>
<evidence type="ECO:0000256" key="6">
    <source>
        <dbReference type="ARBA" id="ARBA00042523"/>
    </source>
</evidence>
<comment type="similarity">
    <text evidence="3">Belongs to the RNase PH family.</text>
</comment>
<protein>
    <recommendedName>
        <fullName evidence="6">Ribosomal RNA-processing protein 42</fullName>
    </recommendedName>
</protein>
<accession>A0A060T7X1</accession>
<dbReference type="GO" id="GO:0035925">
    <property type="term" value="F:mRNA 3'-UTR AU-rich region binding"/>
    <property type="evidence" value="ECO:0007669"/>
    <property type="project" value="TreeGrafter"/>
</dbReference>
<dbReference type="GO" id="GO:0000177">
    <property type="term" value="C:cytoplasmic exosome (RNase complex)"/>
    <property type="evidence" value="ECO:0007669"/>
    <property type="project" value="TreeGrafter"/>
</dbReference>
<dbReference type="GO" id="GO:0000176">
    <property type="term" value="C:nuclear exosome (RNase complex)"/>
    <property type="evidence" value="ECO:0007669"/>
    <property type="project" value="UniProtKB-ARBA"/>
</dbReference>
<dbReference type="InterPro" id="IPR050590">
    <property type="entry name" value="Exosome_comp_Rrp42_subfam"/>
</dbReference>
<dbReference type="GO" id="GO:0005730">
    <property type="term" value="C:nucleolus"/>
    <property type="evidence" value="ECO:0007669"/>
    <property type="project" value="UniProtKB-SubCell"/>
</dbReference>
<dbReference type="EMBL" id="HG937694">
    <property type="protein sequence ID" value="CDP37180.1"/>
    <property type="molecule type" value="Genomic_DNA"/>
</dbReference>
<reference evidence="8" key="1">
    <citation type="submission" date="2014-02" db="EMBL/GenBank/DDBJ databases">
        <authorList>
            <person name="Genoscope - CEA"/>
        </authorList>
    </citation>
    <scope>NUCLEOTIDE SEQUENCE</scope>
    <source>
        <strain evidence="8">LS3</strain>
    </source>
</reference>
<dbReference type="AlphaFoldDB" id="A0A060T7X1"/>
<dbReference type="InterPro" id="IPR027408">
    <property type="entry name" value="PNPase/RNase_PH_dom_sf"/>
</dbReference>
<dbReference type="Gene3D" id="3.30.230.70">
    <property type="entry name" value="GHMP Kinase, N-terminal domain"/>
    <property type="match status" value="1"/>
</dbReference>
<dbReference type="GO" id="GO:0000467">
    <property type="term" value="P:exonucleolytic trimming to generate mature 3'-end of 5.8S rRNA from tricistronic rRNA transcript (SSU-rRNA, 5.8S rRNA, LSU-rRNA)"/>
    <property type="evidence" value="ECO:0007669"/>
    <property type="project" value="UniProtKB-ARBA"/>
</dbReference>
<comment type="subcellular location">
    <subcellularLocation>
        <location evidence="1">Cytoplasm</location>
    </subcellularLocation>
    <subcellularLocation>
        <location evidence="2">Nucleus</location>
        <location evidence="2">Nucleolus</location>
    </subcellularLocation>
</comment>
<organism evidence="8">
    <name type="scientific">Blastobotrys adeninivorans</name>
    <name type="common">Yeast</name>
    <name type="synonym">Arxula adeninivorans</name>
    <dbReference type="NCBI Taxonomy" id="409370"/>
    <lineage>
        <taxon>Eukaryota</taxon>
        <taxon>Fungi</taxon>
        <taxon>Dikarya</taxon>
        <taxon>Ascomycota</taxon>
        <taxon>Saccharomycotina</taxon>
        <taxon>Dipodascomycetes</taxon>
        <taxon>Dipodascales</taxon>
        <taxon>Trichomonascaceae</taxon>
        <taxon>Blastobotrys</taxon>
    </lineage>
</organism>
<dbReference type="InterPro" id="IPR020568">
    <property type="entry name" value="Ribosomal_Su5_D2-typ_SF"/>
</dbReference>
<dbReference type="GO" id="GO:0071035">
    <property type="term" value="P:nuclear polyadenylation-dependent rRNA catabolic process"/>
    <property type="evidence" value="ECO:0007669"/>
    <property type="project" value="TreeGrafter"/>
</dbReference>
<proteinExistence type="inferred from homology"/>
<dbReference type="PANTHER" id="PTHR11097:SF8">
    <property type="entry name" value="EXOSOME COMPLEX COMPONENT RRP42"/>
    <property type="match status" value="1"/>
</dbReference>
<evidence type="ECO:0000256" key="2">
    <source>
        <dbReference type="ARBA" id="ARBA00004604"/>
    </source>
</evidence>
<evidence type="ECO:0000256" key="1">
    <source>
        <dbReference type="ARBA" id="ARBA00004496"/>
    </source>
</evidence>
<dbReference type="InterPro" id="IPR001247">
    <property type="entry name" value="ExoRNase_PH_dom1"/>
</dbReference>
<dbReference type="PANTHER" id="PTHR11097">
    <property type="entry name" value="EXOSOME COMPLEX EXONUCLEASE RIBOSOMAL RNA PROCESSING PROTEIN"/>
    <property type="match status" value="1"/>
</dbReference>
<dbReference type="GO" id="GO:0034476">
    <property type="term" value="P:U5 snRNA 3'-end processing"/>
    <property type="evidence" value="ECO:0007669"/>
    <property type="project" value="TreeGrafter"/>
</dbReference>
<keyword evidence="5" id="KW-0271">Exosome</keyword>
<dbReference type="GO" id="GO:0071028">
    <property type="term" value="P:nuclear mRNA surveillance"/>
    <property type="evidence" value="ECO:0007669"/>
    <property type="project" value="TreeGrafter"/>
</dbReference>
<dbReference type="GO" id="GO:0071038">
    <property type="term" value="P:TRAMP-dependent tRNA surveillance pathway"/>
    <property type="evidence" value="ECO:0007669"/>
    <property type="project" value="TreeGrafter"/>
</dbReference>
<gene>
    <name evidence="8" type="ORF">GNLVRS02_ARAD1D05632g</name>
</gene>
<evidence type="ECO:0000256" key="3">
    <source>
        <dbReference type="ARBA" id="ARBA00006678"/>
    </source>
</evidence>
<dbReference type="Pfam" id="PF01138">
    <property type="entry name" value="RNase_PH"/>
    <property type="match status" value="1"/>
</dbReference>
<sequence length="291" mass="30919">MTKLSPAELSYLRDSLASHPPIRPDARSPTQYLPLEASVGFLPAANGSARVRASDGGECIVGVKTTVVRPSEVDDLISIGIDIEGARDDDAIVLSLTSIVTELLGSSVVPQLRKRLRLTTRFAYKLHIDATVLAHNGNPLSIVTLAVYLALKTTKLPLLLSSTDDAKAEEVPVFHDDWDQAVALCEGFNPPIALLMAVVGDTVLLDPSKDEAVVADMGIYTGYANGAVTGPIRTIDLGSLANLSTREPGIRPSALTTVYKVAAEAGDEVIQSLDAIAAAEEDQDENMVKMF</sequence>
<dbReference type="GO" id="GO:0034473">
    <property type="term" value="P:U1 snRNA 3'-end processing"/>
    <property type="evidence" value="ECO:0007669"/>
    <property type="project" value="TreeGrafter"/>
</dbReference>
<name>A0A060T7X1_BLAAD</name>
<evidence type="ECO:0000313" key="8">
    <source>
        <dbReference type="EMBL" id="CDP37180.1"/>
    </source>
</evidence>
<dbReference type="SUPFAM" id="SSF54211">
    <property type="entry name" value="Ribosomal protein S5 domain 2-like"/>
    <property type="match status" value="1"/>
</dbReference>